<gene>
    <name evidence="1" type="ORF">D0862_12506</name>
</gene>
<dbReference type="VEuPathDB" id="FungiDB:BTJ68_06558"/>
<comment type="caution">
    <text evidence="1">The sequence shown here is derived from an EMBL/GenBank/DDBJ whole genome shotgun (WGS) entry which is preliminary data.</text>
</comment>
<sequence length="201" mass="22375">MVAPTMALCRYLIGRSPMRMQTTQFAKASCRSPFTQALRLPRNFRRPFTMRTMDRDQEIPVALPPHVPQPPDEDACSERYGLTMWLQEGCSVEEYQEIAAKLETYAASIIVGCEQKPYASLDASSANDTAAPARAHVAVKVTLYMPPRHPGIIEMTVYDNLSDMTKGLKSLDARIKHCTLTGYVTDAGLGYADEAKPENEQ</sequence>
<evidence type="ECO:0000313" key="1">
    <source>
        <dbReference type="EMBL" id="RMY81026.1"/>
    </source>
</evidence>
<organism evidence="1 2">
    <name type="scientific">Hortaea werneckii</name>
    <name type="common">Black yeast</name>
    <name type="synonym">Cladosporium werneckii</name>
    <dbReference type="NCBI Taxonomy" id="91943"/>
    <lineage>
        <taxon>Eukaryota</taxon>
        <taxon>Fungi</taxon>
        <taxon>Dikarya</taxon>
        <taxon>Ascomycota</taxon>
        <taxon>Pezizomycotina</taxon>
        <taxon>Dothideomycetes</taxon>
        <taxon>Dothideomycetidae</taxon>
        <taxon>Mycosphaerellales</taxon>
        <taxon>Teratosphaeriaceae</taxon>
        <taxon>Hortaea</taxon>
    </lineage>
</organism>
<reference evidence="1 2" key="1">
    <citation type="journal article" date="2018" name="BMC Genomics">
        <title>Genomic evidence for intraspecific hybridization in a clonal and extremely halotolerant yeast.</title>
        <authorList>
            <person name="Gostincar C."/>
            <person name="Stajich J.E."/>
            <person name="Zupancic J."/>
            <person name="Zalar P."/>
            <person name="Gunde-Cimerman N."/>
        </authorList>
    </citation>
    <scope>NUCLEOTIDE SEQUENCE [LARGE SCALE GENOMIC DNA]</scope>
    <source>
        <strain evidence="1 2">EXF-171</strain>
    </source>
</reference>
<name>A0A3M7EXM3_HORWE</name>
<protein>
    <submittedName>
        <fullName evidence="1">Uncharacterized protein</fullName>
    </submittedName>
</protein>
<dbReference type="EMBL" id="QWIQ01000607">
    <property type="protein sequence ID" value="RMY81026.1"/>
    <property type="molecule type" value="Genomic_DNA"/>
</dbReference>
<accession>A0A3M7EXM3</accession>
<dbReference type="AlphaFoldDB" id="A0A3M7EXM3"/>
<evidence type="ECO:0000313" key="2">
    <source>
        <dbReference type="Proteomes" id="UP000281468"/>
    </source>
</evidence>
<dbReference type="Proteomes" id="UP000281468">
    <property type="component" value="Unassembled WGS sequence"/>
</dbReference>
<proteinExistence type="predicted"/>